<organism evidence="2 3">
    <name type="scientific">Rhizophagus clarus</name>
    <dbReference type="NCBI Taxonomy" id="94130"/>
    <lineage>
        <taxon>Eukaryota</taxon>
        <taxon>Fungi</taxon>
        <taxon>Fungi incertae sedis</taxon>
        <taxon>Mucoromycota</taxon>
        <taxon>Glomeromycotina</taxon>
        <taxon>Glomeromycetes</taxon>
        <taxon>Glomerales</taxon>
        <taxon>Glomeraceae</taxon>
        <taxon>Rhizophagus</taxon>
    </lineage>
</organism>
<dbReference type="PANTHER" id="PTHR23257:SF963">
    <property type="entry name" value="AT08303P"/>
    <property type="match status" value="1"/>
</dbReference>
<dbReference type="AlphaFoldDB" id="A0A8H3R6M1"/>
<dbReference type="Proteomes" id="UP000615446">
    <property type="component" value="Unassembled WGS sequence"/>
</dbReference>
<dbReference type="InterPro" id="IPR000719">
    <property type="entry name" value="Prot_kinase_dom"/>
</dbReference>
<dbReference type="SUPFAM" id="SSF56112">
    <property type="entry name" value="Protein kinase-like (PK-like)"/>
    <property type="match status" value="1"/>
</dbReference>
<dbReference type="Gene3D" id="1.10.10.1010">
    <property type="entry name" value="Intein homing endonuclease, domain IV"/>
    <property type="match status" value="2"/>
</dbReference>
<comment type="caution">
    <text evidence="2">The sequence shown here is derived from an EMBL/GenBank/DDBJ whole genome shotgun (WGS) entry which is preliminary data.</text>
</comment>
<dbReference type="GO" id="GO:0005737">
    <property type="term" value="C:cytoplasm"/>
    <property type="evidence" value="ECO:0007669"/>
    <property type="project" value="TreeGrafter"/>
</dbReference>
<evidence type="ECO:0000313" key="3">
    <source>
        <dbReference type="Proteomes" id="UP000615446"/>
    </source>
</evidence>
<name>A0A8H3R6M1_9GLOM</name>
<dbReference type="InterPro" id="IPR001245">
    <property type="entry name" value="Ser-Thr/Tyr_kinase_cat_dom"/>
</dbReference>
<evidence type="ECO:0000259" key="1">
    <source>
        <dbReference type="PROSITE" id="PS50011"/>
    </source>
</evidence>
<dbReference type="Gene3D" id="1.10.510.10">
    <property type="entry name" value="Transferase(Phosphotransferase) domain 1"/>
    <property type="match status" value="1"/>
</dbReference>
<proteinExistence type="predicted"/>
<dbReference type="PROSITE" id="PS50011">
    <property type="entry name" value="PROTEIN_KINASE_DOM"/>
    <property type="match status" value="1"/>
</dbReference>
<keyword evidence="2" id="KW-0808">Transferase</keyword>
<evidence type="ECO:0000313" key="2">
    <source>
        <dbReference type="EMBL" id="GET04888.1"/>
    </source>
</evidence>
<dbReference type="GO" id="GO:0005524">
    <property type="term" value="F:ATP binding"/>
    <property type="evidence" value="ECO:0007669"/>
    <property type="project" value="InterPro"/>
</dbReference>
<dbReference type="Pfam" id="PF07714">
    <property type="entry name" value="PK_Tyr_Ser-Thr"/>
    <property type="match status" value="1"/>
</dbReference>
<dbReference type="InterPro" id="IPR011009">
    <property type="entry name" value="Kinase-like_dom_sf"/>
</dbReference>
<protein>
    <submittedName>
        <fullName evidence="2">Kinase-like domain-containing protein</fullName>
    </submittedName>
</protein>
<reference evidence="2" key="1">
    <citation type="submission" date="2019-10" db="EMBL/GenBank/DDBJ databases">
        <title>Conservation and host-specific expression of non-tandemly repeated heterogenous ribosome RNA gene in arbuscular mycorrhizal fungi.</title>
        <authorList>
            <person name="Maeda T."/>
            <person name="Kobayashi Y."/>
            <person name="Nakagawa T."/>
            <person name="Ezawa T."/>
            <person name="Yamaguchi K."/>
            <person name="Bino T."/>
            <person name="Nishimoto Y."/>
            <person name="Shigenobu S."/>
            <person name="Kawaguchi M."/>
        </authorList>
    </citation>
    <scope>NUCLEOTIDE SEQUENCE</scope>
    <source>
        <strain evidence="2">HR1</strain>
    </source>
</reference>
<gene>
    <name evidence="2" type="ORF">RCL2_003118000</name>
</gene>
<dbReference type="PANTHER" id="PTHR23257">
    <property type="entry name" value="SERINE-THREONINE PROTEIN KINASE"/>
    <property type="match status" value="1"/>
</dbReference>
<feature type="domain" description="Protein kinase" evidence="1">
    <location>
        <begin position="105"/>
        <end position="377"/>
    </location>
</feature>
<dbReference type="GO" id="GO:0004672">
    <property type="term" value="F:protein kinase activity"/>
    <property type="evidence" value="ECO:0007669"/>
    <property type="project" value="InterPro"/>
</dbReference>
<dbReference type="OrthoDB" id="6718656at2759"/>
<sequence length="471" mass="55004">MIITLKSLDNSKNITLELVNKIKLDYEFYGITQNPETVNYIMVLNEKCKKCNYTCNIIHFQQNFVNWTSDNEDIDKFIQDTQLLAHGNNYDVFKKVLEWLPYDRFLNIKYIAKGGFGKIYKATWIDGYINRWNSHDGNWKRYNENMFVALKSLDDSKNATLEFMNEVMLHNRSKINNSFIIGFYGITQDPKTKNYMMVLDYAKDGSLRNYLNKKYSQLSWHKRIVHLHDIIIGLELIHEKGLIHRDLHVGNILKLKYYIAITDMGLCKPVKHITSENAENNVYGVLPYVAPEILRGQNYNEAADIYSFGIIMYEVISGLPPYHNLSHNDILAVKICQGLRPRFNIKVPQLIVYLIKRCLDANPINRPTAREIKDTLFKWKNEPAEFSKMLAQIKEENNIYNKLSNNGITAISLRLTYKIHSEAIYTSRLLNFNNLPVPKNSSDYYEQNDNIISTEFTESLQIDISQLNINF</sequence>
<keyword evidence="2" id="KW-0418">Kinase</keyword>
<accession>A0A8H3R6M1</accession>
<dbReference type="InterPro" id="IPR050167">
    <property type="entry name" value="Ser_Thr_protein_kinase"/>
</dbReference>
<dbReference type="EMBL" id="BLAL01000357">
    <property type="protein sequence ID" value="GET04888.1"/>
    <property type="molecule type" value="Genomic_DNA"/>
</dbReference>
<dbReference type="GO" id="GO:0007165">
    <property type="term" value="P:signal transduction"/>
    <property type="evidence" value="ECO:0007669"/>
    <property type="project" value="TreeGrafter"/>
</dbReference>